<dbReference type="Gene3D" id="1.20.1290.10">
    <property type="entry name" value="AhpD-like"/>
    <property type="match status" value="1"/>
</dbReference>
<dbReference type="EMBL" id="JAPMXC010000001">
    <property type="protein sequence ID" value="MCY0386801.1"/>
    <property type="molecule type" value="Genomic_DNA"/>
</dbReference>
<protein>
    <submittedName>
        <fullName evidence="2">Carboxymuconolactone decarboxylase family protein</fullName>
    </submittedName>
</protein>
<evidence type="ECO:0000313" key="2">
    <source>
        <dbReference type="EMBL" id="MCY0386801.1"/>
    </source>
</evidence>
<dbReference type="NCBIfam" id="TIGR00778">
    <property type="entry name" value="ahpD_dom"/>
    <property type="match status" value="1"/>
</dbReference>
<dbReference type="PANTHER" id="PTHR33930:SF2">
    <property type="entry name" value="BLR3452 PROTEIN"/>
    <property type="match status" value="1"/>
</dbReference>
<dbReference type="Pfam" id="PF02627">
    <property type="entry name" value="CMD"/>
    <property type="match status" value="1"/>
</dbReference>
<keyword evidence="3" id="KW-1185">Reference proteome</keyword>
<organism evidence="2 3">
    <name type="scientific">Robbsia betulipollinis</name>
    <dbReference type="NCBI Taxonomy" id="2981849"/>
    <lineage>
        <taxon>Bacteria</taxon>
        <taxon>Pseudomonadati</taxon>
        <taxon>Pseudomonadota</taxon>
        <taxon>Betaproteobacteria</taxon>
        <taxon>Burkholderiales</taxon>
        <taxon>Burkholderiaceae</taxon>
        <taxon>Robbsia</taxon>
    </lineage>
</organism>
<feature type="domain" description="Carboxymuconolactone decarboxylase-like" evidence="1">
    <location>
        <begin position="21"/>
        <end position="84"/>
    </location>
</feature>
<proteinExistence type="predicted"/>
<evidence type="ECO:0000313" key="3">
    <source>
        <dbReference type="Proteomes" id="UP001082899"/>
    </source>
</evidence>
<dbReference type="InterPro" id="IPR004675">
    <property type="entry name" value="AhpD_core"/>
</dbReference>
<sequence length="198" mass="21017">MTHEADARVLANLERQYPPAQAFRRFSRSHWADGALSSRDKHLIAVAVAQVTRCGYCIAHHALLARDLGASLAELLAASYVTAALESLGDSEIRVGADLAVTASDARLADGPIARSRHDFVRDVLQDATLPLSLRGVLAAAIAYAKGNGPWQAAFHAFALDSGVVPAALEEAYAVAAVIRTGVVYAHTLGLARIFEPH</sequence>
<comment type="caution">
    <text evidence="2">The sequence shown here is derived from an EMBL/GenBank/DDBJ whole genome shotgun (WGS) entry which is preliminary data.</text>
</comment>
<evidence type="ECO:0000259" key="1">
    <source>
        <dbReference type="Pfam" id="PF02627"/>
    </source>
</evidence>
<dbReference type="PANTHER" id="PTHR33930">
    <property type="entry name" value="ALKYL HYDROPEROXIDE REDUCTASE AHPD"/>
    <property type="match status" value="1"/>
</dbReference>
<gene>
    <name evidence="2" type="ORF">OVY01_06040</name>
</gene>
<dbReference type="SUPFAM" id="SSF69118">
    <property type="entry name" value="AhpD-like"/>
    <property type="match status" value="1"/>
</dbReference>
<dbReference type="RefSeq" id="WP_267846424.1">
    <property type="nucleotide sequence ID" value="NZ_JAPMXC010000001.1"/>
</dbReference>
<name>A0ABT3ZJT2_9BURK</name>
<reference evidence="2" key="1">
    <citation type="submission" date="2022-11" db="EMBL/GenBank/DDBJ databases">
        <title>Robbsia betulipollinis sp. nov., isolated from pollen of birch (Betula pendula).</title>
        <authorList>
            <person name="Shi H."/>
            <person name="Ambika Manirajan B."/>
            <person name="Ratering S."/>
            <person name="Geissler-Plaum R."/>
            <person name="Schnell S."/>
        </authorList>
    </citation>
    <scope>NUCLEOTIDE SEQUENCE</scope>
    <source>
        <strain evidence="2">Bb-Pol-6</strain>
    </source>
</reference>
<accession>A0ABT3ZJT2</accession>
<dbReference type="InterPro" id="IPR029032">
    <property type="entry name" value="AhpD-like"/>
</dbReference>
<dbReference type="InterPro" id="IPR003779">
    <property type="entry name" value="CMD-like"/>
</dbReference>
<dbReference type="Proteomes" id="UP001082899">
    <property type="component" value="Unassembled WGS sequence"/>
</dbReference>